<dbReference type="Pfam" id="PF00856">
    <property type="entry name" value="SET"/>
    <property type="match status" value="1"/>
</dbReference>
<dbReference type="Gene3D" id="2.170.270.10">
    <property type="entry name" value="SET domain"/>
    <property type="match status" value="1"/>
</dbReference>
<dbReference type="InterPro" id="IPR046341">
    <property type="entry name" value="SET_dom_sf"/>
</dbReference>
<protein>
    <recommendedName>
        <fullName evidence="1">SET domain-containing protein</fullName>
    </recommendedName>
</protein>
<evidence type="ECO:0000313" key="2">
    <source>
        <dbReference type="EMBL" id="MYM58768.1"/>
    </source>
</evidence>
<accession>A0A6L8LRV4</accession>
<dbReference type="InterPro" id="IPR001214">
    <property type="entry name" value="SET_dom"/>
</dbReference>
<gene>
    <name evidence="2" type="ORF">GTG28_05995</name>
</gene>
<feature type="domain" description="SET" evidence="1">
    <location>
        <begin position="15"/>
        <end position="112"/>
    </location>
</feature>
<reference evidence="2 3" key="1">
    <citation type="submission" date="2020-01" db="EMBL/GenBank/DDBJ databases">
        <title>Draft Genome Sequence of Vibrio sp. strain OCN044, Isolated from a Healthy Coral at Palmyra Atoll.</title>
        <authorList>
            <person name="Videau P."/>
            <person name="Loughran R."/>
            <person name="Esquivel A."/>
            <person name="Deadmond M."/>
            <person name="Paddock B.E."/>
            <person name="Saw J.H."/>
            <person name="Ushijima B."/>
        </authorList>
    </citation>
    <scope>NUCLEOTIDE SEQUENCE [LARGE SCALE GENOMIC DNA]</scope>
    <source>
        <strain evidence="2 3">OCN044</strain>
    </source>
</reference>
<keyword evidence="3" id="KW-1185">Reference proteome</keyword>
<organism evidence="2 3">
    <name type="scientific">Vibrio tetraodonis subsp. pristinus</name>
    <dbReference type="NCBI Taxonomy" id="2695891"/>
    <lineage>
        <taxon>Bacteria</taxon>
        <taxon>Pseudomonadati</taxon>
        <taxon>Pseudomonadota</taxon>
        <taxon>Gammaproteobacteria</taxon>
        <taxon>Vibrionales</taxon>
        <taxon>Vibrionaceae</taxon>
        <taxon>Vibrio</taxon>
    </lineage>
</organism>
<name>A0A6L8LRV4_9VIBR</name>
<evidence type="ECO:0000313" key="3">
    <source>
        <dbReference type="Proteomes" id="UP000478571"/>
    </source>
</evidence>
<evidence type="ECO:0000259" key="1">
    <source>
        <dbReference type="Pfam" id="PF00856"/>
    </source>
</evidence>
<dbReference type="RefSeq" id="WP_160927965.1">
    <property type="nucleotide sequence ID" value="NZ_WWEU01000002.1"/>
</dbReference>
<dbReference type="Proteomes" id="UP000478571">
    <property type="component" value="Unassembled WGS sequence"/>
</dbReference>
<dbReference type="EMBL" id="WWEU01000002">
    <property type="protein sequence ID" value="MYM58768.1"/>
    <property type="molecule type" value="Genomic_DNA"/>
</dbReference>
<proteinExistence type="predicted"/>
<comment type="caution">
    <text evidence="2">The sequence shown here is derived from an EMBL/GenBank/DDBJ whole genome shotgun (WGS) entry which is preliminary data.</text>
</comment>
<sequence length="157" mass="17593">MLMIETEVKNSTIQGLGLFAAESATKGQLLAILSYQADILTEEEYQEKQRQGNDVITWSAVRWIGEVFLTGDKIGPEERINHSVDPTMLYHCGLCFAKTDINIGDELTVDYKYFLANDDVNKFKDSENIKVDGINSHNALIDSAKELINLFSDAKLT</sequence>
<dbReference type="AlphaFoldDB" id="A0A6L8LRV4"/>
<dbReference type="SUPFAM" id="SSF82199">
    <property type="entry name" value="SET domain"/>
    <property type="match status" value="1"/>
</dbReference>